<dbReference type="EMBL" id="JAIWYP010000001">
    <property type="protein sequence ID" value="KAH3889409.1"/>
    <property type="molecule type" value="Genomic_DNA"/>
</dbReference>
<keyword evidence="1" id="KW-0863">Zinc-finger</keyword>
<reference evidence="3" key="2">
    <citation type="submission" date="2020-11" db="EMBL/GenBank/DDBJ databases">
        <authorList>
            <person name="McCartney M.A."/>
            <person name="Auch B."/>
            <person name="Kono T."/>
            <person name="Mallez S."/>
            <person name="Becker A."/>
            <person name="Gohl D.M."/>
            <person name="Silverstein K.A.T."/>
            <person name="Koren S."/>
            <person name="Bechman K.B."/>
            <person name="Herman A."/>
            <person name="Abrahante J.E."/>
            <person name="Garbe J."/>
        </authorList>
    </citation>
    <scope>NUCLEOTIDE SEQUENCE</scope>
    <source>
        <strain evidence="3">Duluth1</strain>
        <tissue evidence="3">Whole animal</tissue>
    </source>
</reference>
<organism evidence="3 4">
    <name type="scientific">Dreissena polymorpha</name>
    <name type="common">Zebra mussel</name>
    <name type="synonym">Mytilus polymorpha</name>
    <dbReference type="NCBI Taxonomy" id="45954"/>
    <lineage>
        <taxon>Eukaryota</taxon>
        <taxon>Metazoa</taxon>
        <taxon>Spiralia</taxon>
        <taxon>Lophotrochozoa</taxon>
        <taxon>Mollusca</taxon>
        <taxon>Bivalvia</taxon>
        <taxon>Autobranchia</taxon>
        <taxon>Heteroconchia</taxon>
        <taxon>Euheterodonta</taxon>
        <taxon>Imparidentia</taxon>
        <taxon>Neoheterodontei</taxon>
        <taxon>Myida</taxon>
        <taxon>Dreissenoidea</taxon>
        <taxon>Dreissenidae</taxon>
        <taxon>Dreissena</taxon>
    </lineage>
</organism>
<evidence type="ECO:0000313" key="4">
    <source>
        <dbReference type="Proteomes" id="UP000828390"/>
    </source>
</evidence>
<sequence>MTSFTQAAGVEDSESACDMFCSTCKDQNKEVDIYCTACQLLYCIKCIELHGVNFETHSAYWLRKINAGKIPRRWKIFFICVGCTRTHKWKCFAKTTLSCAAPCATET</sequence>
<comment type="caution">
    <text evidence="3">The sequence shown here is derived from an EMBL/GenBank/DDBJ whole genome shotgun (WGS) entry which is preliminary data.</text>
</comment>
<dbReference type="AlphaFoldDB" id="A0A9D4S1V8"/>
<gene>
    <name evidence="3" type="ORF">DPMN_013463</name>
</gene>
<evidence type="ECO:0000259" key="2">
    <source>
        <dbReference type="PROSITE" id="PS50119"/>
    </source>
</evidence>
<proteinExistence type="predicted"/>
<keyword evidence="1" id="KW-0862">Zinc</keyword>
<feature type="domain" description="B box-type" evidence="2">
    <location>
        <begin position="16"/>
        <end position="62"/>
    </location>
</feature>
<keyword evidence="1" id="KW-0479">Metal-binding</keyword>
<dbReference type="Proteomes" id="UP000828390">
    <property type="component" value="Unassembled WGS sequence"/>
</dbReference>
<evidence type="ECO:0000313" key="3">
    <source>
        <dbReference type="EMBL" id="KAH3889409.1"/>
    </source>
</evidence>
<keyword evidence="4" id="KW-1185">Reference proteome</keyword>
<dbReference type="GO" id="GO:0008270">
    <property type="term" value="F:zinc ion binding"/>
    <property type="evidence" value="ECO:0007669"/>
    <property type="project" value="UniProtKB-KW"/>
</dbReference>
<evidence type="ECO:0000256" key="1">
    <source>
        <dbReference type="PROSITE-ProRule" id="PRU00024"/>
    </source>
</evidence>
<dbReference type="InterPro" id="IPR000315">
    <property type="entry name" value="Znf_B-box"/>
</dbReference>
<accession>A0A9D4S1V8</accession>
<reference evidence="3" key="1">
    <citation type="journal article" date="2019" name="bioRxiv">
        <title>The Genome of the Zebra Mussel, Dreissena polymorpha: A Resource for Invasive Species Research.</title>
        <authorList>
            <person name="McCartney M.A."/>
            <person name="Auch B."/>
            <person name="Kono T."/>
            <person name="Mallez S."/>
            <person name="Zhang Y."/>
            <person name="Obille A."/>
            <person name="Becker A."/>
            <person name="Abrahante J.E."/>
            <person name="Garbe J."/>
            <person name="Badalamenti J.P."/>
            <person name="Herman A."/>
            <person name="Mangelson H."/>
            <person name="Liachko I."/>
            <person name="Sullivan S."/>
            <person name="Sone E.D."/>
            <person name="Koren S."/>
            <person name="Silverstein K.A.T."/>
            <person name="Beckman K.B."/>
            <person name="Gohl D.M."/>
        </authorList>
    </citation>
    <scope>NUCLEOTIDE SEQUENCE</scope>
    <source>
        <strain evidence="3">Duluth1</strain>
        <tissue evidence="3">Whole animal</tissue>
    </source>
</reference>
<name>A0A9D4S1V8_DREPO</name>
<dbReference type="PROSITE" id="PS50119">
    <property type="entry name" value="ZF_BBOX"/>
    <property type="match status" value="1"/>
</dbReference>
<protein>
    <recommendedName>
        <fullName evidence="2">B box-type domain-containing protein</fullName>
    </recommendedName>
</protein>